<feature type="region of interest" description="Disordered" evidence="1">
    <location>
        <begin position="1"/>
        <end position="22"/>
    </location>
</feature>
<sequence length="146" mass="16911">MTTSGSGATTRESMSTESQPALTVYNDTRQQGRFTDTHYYMQPTDTPTQTAIMRAYSICLLIIQIWIINGEGEEKLPFEVESFKHPRIYFEEIGKLNIIESFWKIDIKIDISPIEKQAEQIEEYILKAQNICTMLQFKNKGSCHNY</sequence>
<organism evidence="2 3">
    <name type="scientific">Pogonomyrmex barbatus</name>
    <name type="common">red harvester ant</name>
    <dbReference type="NCBI Taxonomy" id="144034"/>
    <lineage>
        <taxon>Eukaryota</taxon>
        <taxon>Metazoa</taxon>
        <taxon>Ecdysozoa</taxon>
        <taxon>Arthropoda</taxon>
        <taxon>Hexapoda</taxon>
        <taxon>Insecta</taxon>
        <taxon>Pterygota</taxon>
        <taxon>Neoptera</taxon>
        <taxon>Endopterygota</taxon>
        <taxon>Hymenoptera</taxon>
        <taxon>Apocrita</taxon>
        <taxon>Aculeata</taxon>
        <taxon>Formicoidea</taxon>
        <taxon>Formicidae</taxon>
        <taxon>Myrmicinae</taxon>
        <taxon>Pogonomyrmex</taxon>
    </lineage>
</organism>
<dbReference type="AlphaFoldDB" id="A0A8N1S5G1"/>
<reference evidence="3" key="1">
    <citation type="submission" date="2025-08" db="UniProtKB">
        <authorList>
            <consortium name="RefSeq"/>
        </authorList>
    </citation>
    <scope>IDENTIFICATION</scope>
</reference>
<accession>A0A8N1S5G1</accession>
<protein>
    <submittedName>
        <fullName evidence="3">Uncharacterized protein LOC112552369</fullName>
    </submittedName>
</protein>
<name>A0A8N1S5G1_9HYME</name>
<dbReference type="Proteomes" id="UP000504615">
    <property type="component" value="Unplaced"/>
</dbReference>
<evidence type="ECO:0000313" key="2">
    <source>
        <dbReference type="Proteomes" id="UP000504615"/>
    </source>
</evidence>
<evidence type="ECO:0000256" key="1">
    <source>
        <dbReference type="SAM" id="MobiDB-lite"/>
    </source>
</evidence>
<gene>
    <name evidence="3" type="primary">LOC112552369</name>
</gene>
<dbReference type="OrthoDB" id="10531740at2759"/>
<keyword evidence="2" id="KW-1185">Reference proteome</keyword>
<dbReference type="RefSeq" id="XP_025073243.1">
    <property type="nucleotide sequence ID" value="XM_025217458.1"/>
</dbReference>
<dbReference type="GeneID" id="112552369"/>
<proteinExistence type="predicted"/>
<evidence type="ECO:0000313" key="3">
    <source>
        <dbReference type="RefSeq" id="XP_025073243.1"/>
    </source>
</evidence>